<dbReference type="Proteomes" id="UP000435112">
    <property type="component" value="Unassembled WGS sequence"/>
</dbReference>
<reference evidence="2 3" key="1">
    <citation type="submission" date="2018-09" db="EMBL/GenBank/DDBJ databases">
        <title>Genomic investigation of the strawberry pathogen Phytophthora fragariae indicates pathogenicity is determined by transcriptional variation in three key races.</title>
        <authorList>
            <person name="Adams T.M."/>
            <person name="Armitage A.D."/>
            <person name="Sobczyk M.K."/>
            <person name="Bates H.J."/>
            <person name="Dunwell J.M."/>
            <person name="Nellist C.F."/>
            <person name="Harrison R.J."/>
        </authorList>
    </citation>
    <scope>NUCLEOTIDE SEQUENCE [LARGE SCALE GENOMIC DNA]</scope>
    <source>
        <strain evidence="2 3">SCRP324</strain>
    </source>
</reference>
<feature type="region of interest" description="Disordered" evidence="1">
    <location>
        <begin position="1"/>
        <end position="36"/>
    </location>
</feature>
<feature type="compositionally biased region" description="Polar residues" evidence="1">
    <location>
        <begin position="26"/>
        <end position="36"/>
    </location>
</feature>
<sequence>MQQFGIMSVQQPQRPTNQLPIMGGVSSENGTTLAYC</sequence>
<comment type="caution">
    <text evidence="2">The sequence shown here is derived from an EMBL/GenBank/DDBJ whole genome shotgun (WGS) entry which is preliminary data.</text>
</comment>
<evidence type="ECO:0000256" key="1">
    <source>
        <dbReference type="SAM" id="MobiDB-lite"/>
    </source>
</evidence>
<dbReference type="AlphaFoldDB" id="A0A6A3N2K9"/>
<dbReference type="EMBL" id="QXFU01000362">
    <property type="protein sequence ID" value="KAE9035537.1"/>
    <property type="molecule type" value="Genomic_DNA"/>
</dbReference>
<dbReference type="OrthoDB" id="10457683at2759"/>
<gene>
    <name evidence="2" type="ORF">PR002_g7520</name>
</gene>
<proteinExistence type="predicted"/>
<name>A0A6A3N2K9_9STRA</name>
<protein>
    <submittedName>
        <fullName evidence="2">Uncharacterized protein</fullName>
    </submittedName>
</protein>
<accession>A0A6A3N2K9</accession>
<evidence type="ECO:0000313" key="3">
    <source>
        <dbReference type="Proteomes" id="UP000435112"/>
    </source>
</evidence>
<feature type="compositionally biased region" description="Polar residues" evidence="1">
    <location>
        <begin position="1"/>
        <end position="19"/>
    </location>
</feature>
<evidence type="ECO:0000313" key="2">
    <source>
        <dbReference type="EMBL" id="KAE9035537.1"/>
    </source>
</evidence>
<organism evidence="2 3">
    <name type="scientific">Phytophthora rubi</name>
    <dbReference type="NCBI Taxonomy" id="129364"/>
    <lineage>
        <taxon>Eukaryota</taxon>
        <taxon>Sar</taxon>
        <taxon>Stramenopiles</taxon>
        <taxon>Oomycota</taxon>
        <taxon>Peronosporomycetes</taxon>
        <taxon>Peronosporales</taxon>
        <taxon>Peronosporaceae</taxon>
        <taxon>Phytophthora</taxon>
    </lineage>
</organism>